<keyword evidence="5" id="KW-0573">Peptidoglycan synthesis</keyword>
<organism evidence="11 12">
    <name type="scientific">candidate division Kazan bacterium RIFCSPLOWO2_01_FULL_48_13</name>
    <dbReference type="NCBI Taxonomy" id="1798539"/>
    <lineage>
        <taxon>Bacteria</taxon>
        <taxon>Bacteria division Kazan-3B-28</taxon>
    </lineage>
</organism>
<dbReference type="GO" id="GO:0006508">
    <property type="term" value="P:proteolysis"/>
    <property type="evidence" value="ECO:0007669"/>
    <property type="project" value="InterPro"/>
</dbReference>
<dbReference type="InterPro" id="IPR012338">
    <property type="entry name" value="Beta-lactam/transpept-like"/>
</dbReference>
<evidence type="ECO:0000256" key="6">
    <source>
        <dbReference type="ARBA" id="ARBA00023316"/>
    </source>
</evidence>
<keyword evidence="4" id="KW-0133">Cell shape</keyword>
<dbReference type="InterPro" id="IPR018044">
    <property type="entry name" value="Peptidase_S11"/>
</dbReference>
<dbReference type="PANTHER" id="PTHR21581:SF6">
    <property type="entry name" value="TRAFFICKING PROTEIN PARTICLE COMPLEX SUBUNIT 12"/>
    <property type="match status" value="1"/>
</dbReference>
<keyword evidence="6" id="KW-0961">Cell wall biogenesis/degradation</keyword>
<dbReference type="GO" id="GO:0071555">
    <property type="term" value="P:cell wall organization"/>
    <property type="evidence" value="ECO:0007669"/>
    <property type="project" value="UniProtKB-KW"/>
</dbReference>
<evidence type="ECO:0000256" key="2">
    <source>
        <dbReference type="ARBA" id="ARBA00022729"/>
    </source>
</evidence>
<dbReference type="Pfam" id="PF00768">
    <property type="entry name" value="Peptidase_S11"/>
    <property type="match status" value="1"/>
</dbReference>
<name>A0A1F4PPR3_UNCK3</name>
<keyword evidence="2" id="KW-0732">Signal</keyword>
<feature type="active site" evidence="7">
    <location>
        <position position="144"/>
    </location>
</feature>
<feature type="active site" description="Acyl-ester intermediate" evidence="7">
    <location>
        <position position="88"/>
    </location>
</feature>
<evidence type="ECO:0000259" key="10">
    <source>
        <dbReference type="Pfam" id="PF00768"/>
    </source>
</evidence>
<evidence type="ECO:0000256" key="8">
    <source>
        <dbReference type="PIRSR" id="PIRSR618044-2"/>
    </source>
</evidence>
<feature type="binding site" evidence="8">
    <location>
        <position position="251"/>
    </location>
    <ligand>
        <name>substrate</name>
    </ligand>
</feature>
<dbReference type="STRING" id="1798539.A2994_00955"/>
<dbReference type="SUPFAM" id="SSF56601">
    <property type="entry name" value="beta-lactamase/transpeptidase-like"/>
    <property type="match status" value="1"/>
</dbReference>
<dbReference type="InterPro" id="IPR001967">
    <property type="entry name" value="Peptidase_S11_N"/>
</dbReference>
<dbReference type="Gene3D" id="3.40.710.10">
    <property type="entry name" value="DD-peptidase/beta-lactamase superfamily"/>
    <property type="match status" value="1"/>
</dbReference>
<protein>
    <recommendedName>
        <fullName evidence="10">Peptidase S11 D-alanyl-D-alanine carboxypeptidase A N-terminal domain-containing protein</fullName>
    </recommendedName>
</protein>
<evidence type="ECO:0000313" key="12">
    <source>
        <dbReference type="Proteomes" id="UP000179010"/>
    </source>
</evidence>
<evidence type="ECO:0000256" key="7">
    <source>
        <dbReference type="PIRSR" id="PIRSR618044-1"/>
    </source>
</evidence>
<reference evidence="11 12" key="1">
    <citation type="journal article" date="2016" name="Nat. Commun.">
        <title>Thousands of microbial genomes shed light on interconnected biogeochemical processes in an aquifer system.</title>
        <authorList>
            <person name="Anantharaman K."/>
            <person name="Brown C.T."/>
            <person name="Hug L.A."/>
            <person name="Sharon I."/>
            <person name="Castelle C.J."/>
            <person name="Probst A.J."/>
            <person name="Thomas B.C."/>
            <person name="Singh A."/>
            <person name="Wilkins M.J."/>
            <person name="Karaoz U."/>
            <person name="Brodie E.L."/>
            <person name="Williams K.H."/>
            <person name="Hubbard S.S."/>
            <person name="Banfield J.F."/>
        </authorList>
    </citation>
    <scope>NUCLEOTIDE SEQUENCE [LARGE SCALE GENOMIC DNA]</scope>
</reference>
<keyword evidence="3" id="KW-0378">Hydrolase</keyword>
<comment type="similarity">
    <text evidence="1 9">Belongs to the peptidase S11 family.</text>
</comment>
<dbReference type="GO" id="GO:0008360">
    <property type="term" value="P:regulation of cell shape"/>
    <property type="evidence" value="ECO:0007669"/>
    <property type="project" value="UniProtKB-KW"/>
</dbReference>
<dbReference type="Proteomes" id="UP000179010">
    <property type="component" value="Unassembled WGS sequence"/>
</dbReference>
<sequence length="305" mass="32883">MKTVAIFLIIINFFTGSLNNIKDGLISSITDSANNPFQALSATLKPEPVRNPLYKDPEVGATSALVMDADTGKELFSKNPDERLAIASITKIMTAIVVLRYKSNPEETITVSSAAAKVGGSQMHLLENEAMTIRNLMKGMLIHSANDAAYAIAEGTFGNVDRFVDAMDRQADELGLTNTHFTNTYGADDDAHFSTAREVAILTAHALQNEIFRSIVSIQKTTVTDVTGKFKHSLENTNKLVGKYLNVIGVKTGTTIESGASVVAAAKGSAGQTVIAVLLNSPDRFTEAKKLLDWALKGYTWIEPL</sequence>
<dbReference type="EMBL" id="METE01000002">
    <property type="protein sequence ID" value="OGB85576.1"/>
    <property type="molecule type" value="Genomic_DNA"/>
</dbReference>
<evidence type="ECO:0000256" key="5">
    <source>
        <dbReference type="ARBA" id="ARBA00022984"/>
    </source>
</evidence>
<proteinExistence type="inferred from homology"/>
<feature type="active site" description="Proton acceptor" evidence="7">
    <location>
        <position position="91"/>
    </location>
</feature>
<dbReference type="GO" id="GO:0009002">
    <property type="term" value="F:serine-type D-Ala-D-Ala carboxypeptidase activity"/>
    <property type="evidence" value="ECO:0007669"/>
    <property type="project" value="InterPro"/>
</dbReference>
<gene>
    <name evidence="11" type="ORF">A2994_00955</name>
</gene>
<dbReference type="AlphaFoldDB" id="A0A1F4PPR3"/>
<evidence type="ECO:0000256" key="4">
    <source>
        <dbReference type="ARBA" id="ARBA00022960"/>
    </source>
</evidence>
<evidence type="ECO:0000256" key="1">
    <source>
        <dbReference type="ARBA" id="ARBA00007164"/>
    </source>
</evidence>
<feature type="domain" description="Peptidase S11 D-alanyl-D-alanine carboxypeptidase A N-terminal" evidence="10">
    <location>
        <begin position="55"/>
        <end position="281"/>
    </location>
</feature>
<dbReference type="PANTHER" id="PTHR21581">
    <property type="entry name" value="D-ALANYL-D-ALANINE CARBOXYPEPTIDASE"/>
    <property type="match status" value="1"/>
</dbReference>
<dbReference type="PRINTS" id="PR00725">
    <property type="entry name" value="DADACBPTASE1"/>
</dbReference>
<accession>A0A1F4PPR3</accession>
<evidence type="ECO:0000313" key="11">
    <source>
        <dbReference type="EMBL" id="OGB85576.1"/>
    </source>
</evidence>
<dbReference type="GO" id="GO:0009252">
    <property type="term" value="P:peptidoglycan biosynthetic process"/>
    <property type="evidence" value="ECO:0007669"/>
    <property type="project" value="UniProtKB-KW"/>
</dbReference>
<evidence type="ECO:0000256" key="3">
    <source>
        <dbReference type="ARBA" id="ARBA00022801"/>
    </source>
</evidence>
<evidence type="ECO:0000256" key="9">
    <source>
        <dbReference type="RuleBase" id="RU004016"/>
    </source>
</evidence>
<comment type="caution">
    <text evidence="11">The sequence shown here is derived from an EMBL/GenBank/DDBJ whole genome shotgun (WGS) entry which is preliminary data.</text>
</comment>